<dbReference type="RefSeq" id="WP_044826527.1">
    <property type="nucleotide sequence ID" value="NZ_CP009687.1"/>
</dbReference>
<accession>A0A0D8I5C5</accession>
<dbReference type="EMBL" id="CP009687">
    <property type="protein sequence ID" value="AKL94573.1"/>
    <property type="molecule type" value="Genomic_DNA"/>
</dbReference>
<dbReference type="PATRIC" id="fig|84022.5.peg.2701"/>
<keyword evidence="2" id="KW-1185">Reference proteome</keyword>
<dbReference type="Proteomes" id="UP000035704">
    <property type="component" value="Chromosome"/>
</dbReference>
<dbReference type="STRING" id="84022.CACET_c10900"/>
<dbReference type="KEGG" id="cace:CACET_c10900"/>
<reference evidence="1 2" key="1">
    <citation type="submission" date="2014-10" db="EMBL/GenBank/DDBJ databases">
        <title>Genome sequence of Clostridium aceticum DSM 1496.</title>
        <authorList>
            <person name="Poehlein A."/>
            <person name="Schiel-Bengelsdorf B."/>
            <person name="Gottschalk G."/>
            <person name="Duerre P."/>
            <person name="Daniel R."/>
        </authorList>
    </citation>
    <scope>NUCLEOTIDE SEQUENCE [LARGE SCALE GENOMIC DNA]</scope>
    <source>
        <strain evidence="1 2">DSM 1496</strain>
    </source>
</reference>
<gene>
    <name evidence="1" type="ORF">CACET_c10900</name>
</gene>
<organism evidence="1 2">
    <name type="scientific">Clostridium aceticum</name>
    <dbReference type="NCBI Taxonomy" id="84022"/>
    <lineage>
        <taxon>Bacteria</taxon>
        <taxon>Bacillati</taxon>
        <taxon>Bacillota</taxon>
        <taxon>Clostridia</taxon>
        <taxon>Eubacteriales</taxon>
        <taxon>Clostridiaceae</taxon>
        <taxon>Clostridium</taxon>
    </lineage>
</organism>
<proteinExistence type="predicted"/>
<dbReference type="OrthoDB" id="2085760at2"/>
<dbReference type="AlphaFoldDB" id="A0A0D8I5C5"/>
<protein>
    <submittedName>
        <fullName evidence="1">Transcriptional regulator</fullName>
    </submittedName>
</protein>
<name>A0A0D8I5C5_9CLOT</name>
<evidence type="ECO:0000313" key="1">
    <source>
        <dbReference type="EMBL" id="AKL94573.1"/>
    </source>
</evidence>
<evidence type="ECO:0000313" key="2">
    <source>
        <dbReference type="Proteomes" id="UP000035704"/>
    </source>
</evidence>
<sequence length="181" mass="21715">MFNKTLRQLLLFHMFYYSEVLEPIEIKSLLKVSNRTIARDLHELQRAGLINVVFSKKEKGYIHQDNRYPCAKQPLVFSENKANNRHLEKLIRLATIMIELAGHTEISYYDCSPKEQETCSSWYKKKFPNVSKRTMQRDFQELSKIGYEISYDYFERLYTVTFPQSLEAIENCLRYKYKDRE</sequence>